<evidence type="ECO:0000313" key="2">
    <source>
        <dbReference type="EMBL" id="KFM63956.1"/>
    </source>
</evidence>
<gene>
    <name evidence="2" type="ORF">X975_11491</name>
</gene>
<name>A0A087TFR7_STEMI</name>
<dbReference type="AlphaFoldDB" id="A0A087TFR7"/>
<organism evidence="2 3">
    <name type="scientific">Stegodyphus mimosarum</name>
    <name type="common">African social velvet spider</name>
    <dbReference type="NCBI Taxonomy" id="407821"/>
    <lineage>
        <taxon>Eukaryota</taxon>
        <taxon>Metazoa</taxon>
        <taxon>Ecdysozoa</taxon>
        <taxon>Arthropoda</taxon>
        <taxon>Chelicerata</taxon>
        <taxon>Arachnida</taxon>
        <taxon>Araneae</taxon>
        <taxon>Araneomorphae</taxon>
        <taxon>Entelegynae</taxon>
        <taxon>Eresoidea</taxon>
        <taxon>Eresidae</taxon>
        <taxon>Stegodyphus</taxon>
    </lineage>
</organism>
<keyword evidence="1" id="KW-0812">Transmembrane</keyword>
<evidence type="ECO:0000256" key="1">
    <source>
        <dbReference type="SAM" id="Phobius"/>
    </source>
</evidence>
<keyword evidence="1" id="KW-1133">Transmembrane helix</keyword>
<dbReference type="Proteomes" id="UP000054359">
    <property type="component" value="Unassembled WGS sequence"/>
</dbReference>
<dbReference type="EMBL" id="KK115016">
    <property type="protein sequence ID" value="KFM63956.1"/>
    <property type="molecule type" value="Genomic_DNA"/>
</dbReference>
<feature type="transmembrane region" description="Helical" evidence="1">
    <location>
        <begin position="6"/>
        <end position="27"/>
    </location>
</feature>
<reference evidence="2 3" key="1">
    <citation type="submission" date="2013-11" db="EMBL/GenBank/DDBJ databases">
        <title>Genome sequencing of Stegodyphus mimosarum.</title>
        <authorList>
            <person name="Bechsgaard J."/>
        </authorList>
    </citation>
    <scope>NUCLEOTIDE SEQUENCE [LARGE SCALE GENOMIC DNA]</scope>
</reference>
<accession>A0A087TFR7</accession>
<protein>
    <submittedName>
        <fullName evidence="2">Uncharacterized protein</fullName>
    </submittedName>
</protein>
<evidence type="ECO:0000313" key="3">
    <source>
        <dbReference type="Proteomes" id="UP000054359"/>
    </source>
</evidence>
<keyword evidence="1" id="KW-0472">Membrane</keyword>
<keyword evidence="3" id="KW-1185">Reference proteome</keyword>
<feature type="non-terminal residue" evidence="2">
    <location>
        <position position="53"/>
    </location>
</feature>
<sequence length="53" mass="5802">MSFFKQKIGSISVLGLISFITNLHHLIASKIMKFLPLLVSPGIKCCLEISNGL</sequence>
<proteinExistence type="predicted"/>